<feature type="transmembrane region" description="Helical" evidence="1">
    <location>
        <begin position="66"/>
        <end position="84"/>
    </location>
</feature>
<sequence length="136" mass="15124">MNGILKNYWGRPRPREVTELGGRKKHVPPLMIGDIGEGKSFPCGHCSVGYVYCVFWFIWRRRRPTLAVLCLCLSILLGTLLGLARLAAGGHFPSDIIIAGCISFSVALVLHYFVLQIPRREDAAQRTRTTVDSLIG</sequence>
<dbReference type="Gene3D" id="1.20.144.10">
    <property type="entry name" value="Phosphatidic acid phosphatase type 2/haloperoxidase"/>
    <property type="match status" value="1"/>
</dbReference>
<dbReference type="AlphaFoldDB" id="X1I420"/>
<keyword evidence="1" id="KW-1133">Transmembrane helix</keyword>
<dbReference type="InterPro" id="IPR036938">
    <property type="entry name" value="PAP2/HPO_sf"/>
</dbReference>
<accession>X1I420</accession>
<keyword evidence="1" id="KW-0812">Transmembrane</keyword>
<keyword evidence="1" id="KW-0472">Membrane</keyword>
<evidence type="ECO:0000259" key="2">
    <source>
        <dbReference type="SMART" id="SM00014"/>
    </source>
</evidence>
<name>X1I420_9ZZZZ</name>
<feature type="transmembrane region" description="Helical" evidence="1">
    <location>
        <begin position="39"/>
        <end position="59"/>
    </location>
</feature>
<dbReference type="InterPro" id="IPR000326">
    <property type="entry name" value="PAP2/HPO"/>
</dbReference>
<dbReference type="CDD" id="cd03396">
    <property type="entry name" value="PAP2_like_6"/>
    <property type="match status" value="1"/>
</dbReference>
<gene>
    <name evidence="3" type="ORF">S03H2_54107</name>
</gene>
<proteinExistence type="predicted"/>
<dbReference type="SUPFAM" id="SSF48317">
    <property type="entry name" value="Acid phosphatase/Vanadium-dependent haloperoxidase"/>
    <property type="match status" value="1"/>
</dbReference>
<organism evidence="3">
    <name type="scientific">marine sediment metagenome</name>
    <dbReference type="NCBI Taxonomy" id="412755"/>
    <lineage>
        <taxon>unclassified sequences</taxon>
        <taxon>metagenomes</taxon>
        <taxon>ecological metagenomes</taxon>
    </lineage>
</organism>
<comment type="caution">
    <text evidence="3">The sequence shown here is derived from an EMBL/GenBank/DDBJ whole genome shotgun (WGS) entry which is preliminary data.</text>
</comment>
<reference evidence="3" key="1">
    <citation type="journal article" date="2014" name="Front. Microbiol.">
        <title>High frequency of phylogenetically diverse reductive dehalogenase-homologous genes in deep subseafloor sedimentary metagenomes.</title>
        <authorList>
            <person name="Kawai M."/>
            <person name="Futagami T."/>
            <person name="Toyoda A."/>
            <person name="Takaki Y."/>
            <person name="Nishi S."/>
            <person name="Hori S."/>
            <person name="Arai W."/>
            <person name="Tsubouchi T."/>
            <person name="Morono Y."/>
            <person name="Uchiyama I."/>
            <person name="Ito T."/>
            <person name="Fujiyama A."/>
            <person name="Inagaki F."/>
            <person name="Takami H."/>
        </authorList>
    </citation>
    <scope>NUCLEOTIDE SEQUENCE</scope>
    <source>
        <strain evidence="3">Expedition CK06-06</strain>
    </source>
</reference>
<feature type="domain" description="Phosphatidic acid phosphatase type 2/haloperoxidase" evidence="2">
    <location>
        <begin position="1"/>
        <end position="111"/>
    </location>
</feature>
<evidence type="ECO:0000313" key="3">
    <source>
        <dbReference type="EMBL" id="GAH64030.1"/>
    </source>
</evidence>
<evidence type="ECO:0000256" key="1">
    <source>
        <dbReference type="SAM" id="Phobius"/>
    </source>
</evidence>
<protein>
    <recommendedName>
        <fullName evidence="2">Phosphatidic acid phosphatase type 2/haloperoxidase domain-containing protein</fullName>
    </recommendedName>
</protein>
<dbReference type="Pfam" id="PF01569">
    <property type="entry name" value="PAP2"/>
    <property type="match status" value="1"/>
</dbReference>
<feature type="transmembrane region" description="Helical" evidence="1">
    <location>
        <begin position="96"/>
        <end position="115"/>
    </location>
</feature>
<dbReference type="SMART" id="SM00014">
    <property type="entry name" value="acidPPc"/>
    <property type="match status" value="1"/>
</dbReference>
<dbReference type="EMBL" id="BARU01034467">
    <property type="protein sequence ID" value="GAH64030.1"/>
    <property type="molecule type" value="Genomic_DNA"/>
</dbReference>